<dbReference type="AlphaFoldDB" id="A0A5C1QAQ9"/>
<dbReference type="GO" id="GO:0008855">
    <property type="term" value="F:exodeoxyribonuclease VII activity"/>
    <property type="evidence" value="ECO:0007669"/>
    <property type="project" value="UniProtKB-UniRule"/>
</dbReference>
<evidence type="ECO:0000256" key="3">
    <source>
        <dbReference type="ARBA" id="ARBA00022801"/>
    </source>
</evidence>
<accession>A0A5C1QAQ9</accession>
<feature type="domain" description="Exonuclease VII large subunit C-terminal" evidence="7">
    <location>
        <begin position="124"/>
        <end position="299"/>
    </location>
</feature>
<reference evidence="9 10" key="1">
    <citation type="submission" date="2019-02" db="EMBL/GenBank/DDBJ databases">
        <authorList>
            <person name="Fomenkov A."/>
            <person name="Dubinina G."/>
            <person name="Grabovich M."/>
            <person name="Vincze T."/>
            <person name="Roberts R.J."/>
        </authorList>
    </citation>
    <scope>NUCLEOTIDE SEQUENCE [LARGE SCALE GENOMIC DNA]</scope>
    <source>
        <strain evidence="9 10">P</strain>
    </source>
</reference>
<gene>
    <name evidence="5 9" type="primary">xseA</name>
    <name evidence="9" type="ORF">EW093_00490</name>
</gene>
<dbReference type="GO" id="GO:0003676">
    <property type="term" value="F:nucleic acid binding"/>
    <property type="evidence" value="ECO:0007669"/>
    <property type="project" value="InterPro"/>
</dbReference>
<dbReference type="Proteomes" id="UP000323824">
    <property type="component" value="Chromosome"/>
</dbReference>
<evidence type="ECO:0000259" key="7">
    <source>
        <dbReference type="Pfam" id="PF02601"/>
    </source>
</evidence>
<evidence type="ECO:0000259" key="8">
    <source>
        <dbReference type="Pfam" id="PF13742"/>
    </source>
</evidence>
<dbReference type="RefSeq" id="WP_149566502.1">
    <property type="nucleotide sequence ID" value="NZ_CP035807.1"/>
</dbReference>
<comment type="catalytic activity">
    <reaction evidence="5 6">
        <text>Exonucleolytic cleavage in either 5'- to 3'- or 3'- to 5'-direction to yield nucleoside 5'-phosphates.</text>
        <dbReference type="EC" id="3.1.11.6"/>
    </reaction>
</comment>
<dbReference type="Pfam" id="PF13742">
    <property type="entry name" value="tRNA_anti_2"/>
    <property type="match status" value="1"/>
</dbReference>
<reference evidence="9 10" key="2">
    <citation type="submission" date="2019-09" db="EMBL/GenBank/DDBJ databases">
        <title>Complete Genome Sequence and Methylome Analysis of free living Spirochaetas.</title>
        <authorList>
            <person name="Leshcheva N."/>
            <person name="Mikheeva N."/>
        </authorList>
    </citation>
    <scope>NUCLEOTIDE SEQUENCE [LARGE SCALE GENOMIC DNA]</scope>
    <source>
        <strain evidence="9 10">P</strain>
    </source>
</reference>
<evidence type="ECO:0000256" key="2">
    <source>
        <dbReference type="ARBA" id="ARBA00022722"/>
    </source>
</evidence>
<dbReference type="Pfam" id="PF02601">
    <property type="entry name" value="Exonuc_VII_L"/>
    <property type="match status" value="1"/>
</dbReference>
<dbReference type="GO" id="GO:0005737">
    <property type="term" value="C:cytoplasm"/>
    <property type="evidence" value="ECO:0007669"/>
    <property type="project" value="UniProtKB-SubCell"/>
</dbReference>
<keyword evidence="4 5" id="KW-0269">Exonuclease</keyword>
<dbReference type="PANTHER" id="PTHR30008:SF0">
    <property type="entry name" value="EXODEOXYRIBONUCLEASE 7 LARGE SUBUNIT"/>
    <property type="match status" value="1"/>
</dbReference>
<evidence type="ECO:0000313" key="9">
    <source>
        <dbReference type="EMBL" id="QEN03242.1"/>
    </source>
</evidence>
<dbReference type="EMBL" id="CP035807">
    <property type="protein sequence ID" value="QEN03242.1"/>
    <property type="molecule type" value="Genomic_DNA"/>
</dbReference>
<dbReference type="NCBIfam" id="TIGR00237">
    <property type="entry name" value="xseA"/>
    <property type="match status" value="1"/>
</dbReference>
<evidence type="ECO:0000256" key="1">
    <source>
        <dbReference type="ARBA" id="ARBA00022490"/>
    </source>
</evidence>
<keyword evidence="10" id="KW-1185">Reference proteome</keyword>
<evidence type="ECO:0000256" key="5">
    <source>
        <dbReference type="HAMAP-Rule" id="MF_00378"/>
    </source>
</evidence>
<dbReference type="KEGG" id="sper:EW093_00490"/>
<dbReference type="InterPro" id="IPR025824">
    <property type="entry name" value="OB-fold_nuc-bd_dom"/>
</dbReference>
<evidence type="ECO:0000256" key="4">
    <source>
        <dbReference type="ARBA" id="ARBA00022839"/>
    </source>
</evidence>
<comment type="subcellular location">
    <subcellularLocation>
        <location evidence="5 6">Cytoplasm</location>
    </subcellularLocation>
</comment>
<evidence type="ECO:0000256" key="6">
    <source>
        <dbReference type="RuleBase" id="RU004355"/>
    </source>
</evidence>
<protein>
    <recommendedName>
        <fullName evidence="5">Exodeoxyribonuclease 7 large subunit</fullName>
        <ecNumber evidence="5">3.1.11.6</ecNumber>
    </recommendedName>
    <alternativeName>
        <fullName evidence="5">Exodeoxyribonuclease VII large subunit</fullName>
        <shortName evidence="5">Exonuclease VII large subunit</shortName>
    </alternativeName>
</protein>
<proteinExistence type="inferred from homology"/>
<keyword evidence="1 5" id="KW-0963">Cytoplasm</keyword>
<dbReference type="PANTHER" id="PTHR30008">
    <property type="entry name" value="EXODEOXYRIBONUCLEASE 7 LARGE SUBUNIT"/>
    <property type="match status" value="1"/>
</dbReference>
<name>A0A5C1QAQ9_9SPIO</name>
<dbReference type="OrthoDB" id="9802795at2"/>
<dbReference type="EC" id="3.1.11.6" evidence="5"/>
<dbReference type="InterPro" id="IPR020579">
    <property type="entry name" value="Exonuc_VII_lsu_C"/>
</dbReference>
<feature type="domain" description="OB-fold nucleic acid binding" evidence="8">
    <location>
        <begin position="8"/>
        <end position="100"/>
    </location>
</feature>
<evidence type="ECO:0000313" key="10">
    <source>
        <dbReference type="Proteomes" id="UP000323824"/>
    </source>
</evidence>
<comment type="function">
    <text evidence="5">Bidirectionally degrades single-stranded DNA into large acid-insoluble oligonucleotides, which are then degraded further into small acid-soluble oligonucleotides.</text>
</comment>
<dbReference type="GO" id="GO:0009318">
    <property type="term" value="C:exodeoxyribonuclease VII complex"/>
    <property type="evidence" value="ECO:0007669"/>
    <property type="project" value="UniProtKB-UniRule"/>
</dbReference>
<keyword evidence="2 5" id="KW-0540">Nuclease</keyword>
<dbReference type="GO" id="GO:0006308">
    <property type="term" value="P:DNA catabolic process"/>
    <property type="evidence" value="ECO:0007669"/>
    <property type="project" value="UniProtKB-UniRule"/>
</dbReference>
<keyword evidence="3 5" id="KW-0378">Hydrolase</keyword>
<dbReference type="InterPro" id="IPR003753">
    <property type="entry name" value="Exonuc_VII_L"/>
</dbReference>
<dbReference type="HAMAP" id="MF_00378">
    <property type="entry name" value="Exonuc_7_L"/>
    <property type="match status" value="1"/>
</dbReference>
<organism evidence="9 10">
    <name type="scientific">Thiospirochaeta perfilievii</name>
    <dbReference type="NCBI Taxonomy" id="252967"/>
    <lineage>
        <taxon>Bacteria</taxon>
        <taxon>Pseudomonadati</taxon>
        <taxon>Spirochaetota</taxon>
        <taxon>Spirochaetia</taxon>
        <taxon>Spirochaetales</taxon>
        <taxon>Spirochaetaceae</taxon>
        <taxon>Thiospirochaeta</taxon>
    </lineage>
</organism>
<comment type="subunit">
    <text evidence="5">Heterooligomer composed of large and small subunits.</text>
</comment>
<sequence>MELENHLFTVSELNQIIKDVLESSFYSIQLEGEISNFRPASSGHWYFSLKDSSSNISVVMFKNSSYAVDFTPKDGMKVKVTGKLSLYSQRGTYQIICSKMTQFGEGQLLLMLEERKRKLASLGLFDPSIKKPLPRYPNRIGIITSHTGAALQDILRVLHRRHCLSNILVLPTSVQGVGAEKTIVKQLKKANKDRLCDLIILSRGGGSVEDLLPFSEESVVKEIYRSNIPIITGIGHEIDTTLSDYAADVRASTPSAAGEIATEGAEQLYNSVFNLKISLHQSIKVKISNIRSKIQIFDRDSVKRVLNSKIESSIISIDYLKKDMLNGITTNISRGKNSITQYINTIEALSPFKLFEKGYSWVTKDNRSILNQKINPGDTLEVKYKLGTIKTTVKENR</sequence>
<comment type="similarity">
    <text evidence="5 6">Belongs to the XseA family.</text>
</comment>
<dbReference type="CDD" id="cd04489">
    <property type="entry name" value="ExoVII_LU_OBF"/>
    <property type="match status" value="1"/>
</dbReference>